<accession>A0A9K3PZQ6</accession>
<comment type="caution">
    <text evidence="2">The sequence shown here is derived from an EMBL/GenBank/DDBJ whole genome shotgun (WGS) entry which is preliminary data.</text>
</comment>
<protein>
    <submittedName>
        <fullName evidence="2">Uncharacterized protein</fullName>
    </submittedName>
</protein>
<feature type="region of interest" description="Disordered" evidence="1">
    <location>
        <begin position="1"/>
        <end position="59"/>
    </location>
</feature>
<organism evidence="2 3">
    <name type="scientific">Nitzschia inconspicua</name>
    <dbReference type="NCBI Taxonomy" id="303405"/>
    <lineage>
        <taxon>Eukaryota</taxon>
        <taxon>Sar</taxon>
        <taxon>Stramenopiles</taxon>
        <taxon>Ochrophyta</taxon>
        <taxon>Bacillariophyta</taxon>
        <taxon>Bacillariophyceae</taxon>
        <taxon>Bacillariophycidae</taxon>
        <taxon>Bacillariales</taxon>
        <taxon>Bacillariaceae</taxon>
        <taxon>Nitzschia</taxon>
    </lineage>
</organism>
<dbReference type="AlphaFoldDB" id="A0A9K3PZQ6"/>
<evidence type="ECO:0000313" key="3">
    <source>
        <dbReference type="Proteomes" id="UP000693970"/>
    </source>
</evidence>
<dbReference type="Proteomes" id="UP000693970">
    <property type="component" value="Unassembled WGS sequence"/>
</dbReference>
<evidence type="ECO:0000313" key="2">
    <source>
        <dbReference type="EMBL" id="KAG7362894.1"/>
    </source>
</evidence>
<keyword evidence="3" id="KW-1185">Reference proteome</keyword>
<reference evidence="2" key="2">
    <citation type="submission" date="2021-04" db="EMBL/GenBank/DDBJ databases">
        <authorList>
            <person name="Podell S."/>
        </authorList>
    </citation>
    <scope>NUCLEOTIDE SEQUENCE</scope>
    <source>
        <strain evidence="2">Hildebrandi</strain>
    </source>
</reference>
<name>A0A9K3PZQ6_9STRA</name>
<evidence type="ECO:0000256" key="1">
    <source>
        <dbReference type="SAM" id="MobiDB-lite"/>
    </source>
</evidence>
<sequence length="632" mass="73100">MPESRKRTTSCGTSLASPVANVAGGEDPEDGNPSPPSAKKSKQELSCPETSTTNEKRRMISEEVFQTHLDVAKRFITSYFHSLDKEGPANGFSRVPVVWSWLNGTQWREDPDVVVAALKIGLKPLPYLRGNPILKDSGNLIEAFQATKYYWQAMQLWDLVEDPELKEYPPLVLVALERGVPKGEVNMEVVNDGETLLELIKDGTISWESLPENFKSDVEFALCARKCTTVESDCDSFSSPLPPHAISFPTVLKAVTDKERLWREWGCIHPEEAHIKGRLLWGEAPEQVMSDRRLMMEVIPIAAHVFEYISRSLKDDEAFLQELVKEKPVLLGVFSKDIFLMFPNFLTIEWIRDYWDEGGDQDLKQSYGMENKLQDCIPEQYWQDRDFVLNTWVAGGGPMNEHLHKSYYDDEEFLLTQAKCYYSHPLRHSVFDCCNDQLYPMRLSPRLKADKPFLRSLIELAFPEHMTRLFKPYRYGPDGLRIFQTYSDDSDDEVFCKPSPLHHDEELVILLFSKEHSTYCELMDFWWPTIKRKVEDYERFFRGILCGTHPRSGSSLSLLDQGKDSNIIKKTIASFLDFPIGKQFRELIQAKEHFGIDKELLFNGEDIPPEYIYVQTNPEFYNFDYYGNLWFQ</sequence>
<proteinExistence type="predicted"/>
<dbReference type="EMBL" id="JAGRRH010000010">
    <property type="protein sequence ID" value="KAG7362894.1"/>
    <property type="molecule type" value="Genomic_DNA"/>
</dbReference>
<gene>
    <name evidence="2" type="ORF">IV203_026254</name>
</gene>
<reference evidence="2" key="1">
    <citation type="journal article" date="2021" name="Sci. Rep.">
        <title>Diploid genomic architecture of Nitzschia inconspicua, an elite biomass production diatom.</title>
        <authorList>
            <person name="Oliver A."/>
            <person name="Podell S."/>
            <person name="Pinowska A."/>
            <person name="Traller J.C."/>
            <person name="Smith S.R."/>
            <person name="McClure R."/>
            <person name="Beliaev A."/>
            <person name="Bohutskyi P."/>
            <person name="Hill E.A."/>
            <person name="Rabines A."/>
            <person name="Zheng H."/>
            <person name="Allen L.Z."/>
            <person name="Kuo A."/>
            <person name="Grigoriev I.V."/>
            <person name="Allen A.E."/>
            <person name="Hazlebeck D."/>
            <person name="Allen E.E."/>
        </authorList>
    </citation>
    <scope>NUCLEOTIDE SEQUENCE</scope>
    <source>
        <strain evidence="2">Hildebrandi</strain>
    </source>
</reference>